<evidence type="ECO:0000313" key="4">
    <source>
        <dbReference type="Proteomes" id="UP001234989"/>
    </source>
</evidence>
<organism evidence="3 4">
    <name type="scientific">Solanum verrucosum</name>
    <dbReference type="NCBI Taxonomy" id="315347"/>
    <lineage>
        <taxon>Eukaryota</taxon>
        <taxon>Viridiplantae</taxon>
        <taxon>Streptophyta</taxon>
        <taxon>Embryophyta</taxon>
        <taxon>Tracheophyta</taxon>
        <taxon>Spermatophyta</taxon>
        <taxon>Magnoliopsida</taxon>
        <taxon>eudicotyledons</taxon>
        <taxon>Gunneridae</taxon>
        <taxon>Pentapetalae</taxon>
        <taxon>asterids</taxon>
        <taxon>lamiids</taxon>
        <taxon>Solanales</taxon>
        <taxon>Solanaceae</taxon>
        <taxon>Solanoideae</taxon>
        <taxon>Solaneae</taxon>
        <taxon>Solanum</taxon>
    </lineage>
</organism>
<evidence type="ECO:0000313" key="3">
    <source>
        <dbReference type="EMBL" id="WMV39975.1"/>
    </source>
</evidence>
<protein>
    <recommendedName>
        <fullName evidence="2">DUF7722 domain-containing protein</fullName>
    </recommendedName>
</protein>
<dbReference type="Proteomes" id="UP001234989">
    <property type="component" value="Chromosome 7"/>
</dbReference>
<dbReference type="EMBL" id="CP133618">
    <property type="protein sequence ID" value="WMV39975.1"/>
    <property type="molecule type" value="Genomic_DNA"/>
</dbReference>
<keyword evidence="1" id="KW-0732">Signal</keyword>
<dbReference type="Pfam" id="PF24847">
    <property type="entry name" value="DUF7722"/>
    <property type="match status" value="1"/>
</dbReference>
<keyword evidence="4" id="KW-1185">Reference proteome</keyword>
<reference evidence="3" key="1">
    <citation type="submission" date="2023-08" db="EMBL/GenBank/DDBJ databases">
        <title>A de novo genome assembly of Solanum verrucosum Schlechtendal, a Mexican diploid species geographically isolated from the other diploid A-genome species in potato relatives.</title>
        <authorList>
            <person name="Hosaka K."/>
        </authorList>
    </citation>
    <scope>NUCLEOTIDE SEQUENCE</scope>
    <source>
        <tissue evidence="3">Young leaves</tissue>
    </source>
</reference>
<gene>
    <name evidence="3" type="ORF">MTR67_033360</name>
</gene>
<evidence type="ECO:0000256" key="1">
    <source>
        <dbReference type="SAM" id="SignalP"/>
    </source>
</evidence>
<sequence>MYFPTMAFSWVVAIANTITLGNSKSTLSSIEFNKNQTNQSIISISNEKNSEFFQMPLHYPRYTKHDYDKMEEWKIDALLREYGLDFQGTVDEKRRFAIGAFVWPDQL</sequence>
<name>A0AAF0U656_SOLVR</name>
<feature type="chain" id="PRO_5042278658" description="DUF7722 domain-containing protein" evidence="1">
    <location>
        <begin position="24"/>
        <end position="107"/>
    </location>
</feature>
<feature type="domain" description="DUF7722" evidence="2">
    <location>
        <begin position="59"/>
        <end position="104"/>
    </location>
</feature>
<dbReference type="PANTHER" id="PTHR33513:SF4">
    <property type="entry name" value="GB|AAF04428.1"/>
    <property type="match status" value="1"/>
</dbReference>
<dbReference type="AlphaFoldDB" id="A0AAF0U656"/>
<dbReference type="PANTHER" id="PTHR33513">
    <property type="entry name" value="OS06G0523300 PROTEIN"/>
    <property type="match status" value="1"/>
</dbReference>
<proteinExistence type="predicted"/>
<accession>A0AAF0U656</accession>
<evidence type="ECO:0000259" key="2">
    <source>
        <dbReference type="Pfam" id="PF24847"/>
    </source>
</evidence>
<feature type="signal peptide" evidence="1">
    <location>
        <begin position="1"/>
        <end position="23"/>
    </location>
</feature>
<dbReference type="InterPro" id="IPR056139">
    <property type="entry name" value="DUF7722"/>
</dbReference>